<evidence type="ECO:0000313" key="2">
    <source>
        <dbReference type="EMBL" id="REC76531.1"/>
    </source>
</evidence>
<name>A0ABX9IND1_9FLAO</name>
<comment type="caution">
    <text evidence="2">The sequence shown here is derived from an EMBL/GenBank/DDBJ whole genome shotgun (WGS) entry which is preliminary data.</text>
</comment>
<reference evidence="2 3" key="1">
    <citation type="journal article" date="2010" name="Syst. Appl. Microbiol.">
        <title>Four new species of Chryseobacterium from the rhizosphere of coastal sand dune plants, Chryseobacterium elymi sp. nov., Chryseobacterium hagamense sp. nov., Chryseobacterium lathyri sp. nov. and Chryseobacterium rhizosphaerae sp. nov.</title>
        <authorList>
            <person name="Cho S.H."/>
            <person name="Lee K.S."/>
            <person name="Shin D.S."/>
            <person name="Han J.H."/>
            <person name="Park K.S."/>
            <person name="Lee C.H."/>
            <person name="Park K.H."/>
            <person name="Kim S.B."/>
        </authorList>
    </citation>
    <scope>NUCLEOTIDE SEQUENCE [LARGE SCALE GENOMIC DNA]</scope>
    <source>
        <strain evidence="2 3">KCTC 22548</strain>
    </source>
</reference>
<sequence>MNDNILVSIAIPMFNAEKFLKFTLNSILNQSHTNFELIITDDGSTDKSVEIVKSFNDSRIKLYVDGLNKGISYRLNQQIDLVKGKYFIRMDADDIMFSNRLEKQIDFLENNPDVDVVGSSAVIIGDLNEVIGFRLAQIPPSYEDALKTITFIHPTVAGKTEWFKKYKYDEELIGAEDFDLWLRSRENSVFKIIEEPLLFYRDPLKFKLKTYLFRLKQQRKIFRKNPYLTNHPFKQKKMILTSYLKSNLALLINTVGLDNYYIARRNKTLAGNISLQDYNDPLLKSLAKK</sequence>
<proteinExistence type="predicted"/>
<accession>A0ABX9IND1</accession>
<dbReference type="InterPro" id="IPR029044">
    <property type="entry name" value="Nucleotide-diphossugar_trans"/>
</dbReference>
<dbReference type="EMBL" id="QNUF01000006">
    <property type="protein sequence ID" value="REC76531.1"/>
    <property type="molecule type" value="Genomic_DNA"/>
</dbReference>
<protein>
    <submittedName>
        <fullName evidence="2">Glycosyltransferase family 2 protein</fullName>
    </submittedName>
</protein>
<gene>
    <name evidence="2" type="ORF">DRF57_06840</name>
</gene>
<dbReference type="SUPFAM" id="SSF53448">
    <property type="entry name" value="Nucleotide-diphospho-sugar transferases"/>
    <property type="match status" value="1"/>
</dbReference>
<keyword evidence="3" id="KW-1185">Reference proteome</keyword>
<feature type="domain" description="Glycosyltransferase 2-like" evidence="1">
    <location>
        <begin position="8"/>
        <end position="133"/>
    </location>
</feature>
<dbReference type="Pfam" id="PF00535">
    <property type="entry name" value="Glycos_transf_2"/>
    <property type="match status" value="1"/>
</dbReference>
<evidence type="ECO:0000313" key="3">
    <source>
        <dbReference type="Proteomes" id="UP000256491"/>
    </source>
</evidence>
<dbReference type="RefSeq" id="WP_115917599.1">
    <property type="nucleotide sequence ID" value="NZ_BJYH01000007.1"/>
</dbReference>
<organism evidence="2 3">
    <name type="scientific">Chryseobacterium rhizosphaerae</name>
    <dbReference type="NCBI Taxonomy" id="395937"/>
    <lineage>
        <taxon>Bacteria</taxon>
        <taxon>Pseudomonadati</taxon>
        <taxon>Bacteroidota</taxon>
        <taxon>Flavobacteriia</taxon>
        <taxon>Flavobacteriales</taxon>
        <taxon>Weeksellaceae</taxon>
        <taxon>Chryseobacterium group</taxon>
        <taxon>Chryseobacterium</taxon>
    </lineage>
</organism>
<dbReference type="PANTHER" id="PTHR22916:SF3">
    <property type="entry name" value="UDP-GLCNAC:BETAGAL BETA-1,3-N-ACETYLGLUCOSAMINYLTRANSFERASE-LIKE PROTEIN 1"/>
    <property type="match status" value="1"/>
</dbReference>
<dbReference type="PANTHER" id="PTHR22916">
    <property type="entry name" value="GLYCOSYLTRANSFERASE"/>
    <property type="match status" value="1"/>
</dbReference>
<dbReference type="InterPro" id="IPR001173">
    <property type="entry name" value="Glyco_trans_2-like"/>
</dbReference>
<dbReference type="Proteomes" id="UP000256491">
    <property type="component" value="Unassembled WGS sequence"/>
</dbReference>
<evidence type="ECO:0000259" key="1">
    <source>
        <dbReference type="Pfam" id="PF00535"/>
    </source>
</evidence>
<dbReference type="Gene3D" id="3.90.550.10">
    <property type="entry name" value="Spore Coat Polysaccharide Biosynthesis Protein SpsA, Chain A"/>
    <property type="match status" value="1"/>
</dbReference>